<reference evidence="3" key="1">
    <citation type="submission" date="2021-07" db="EMBL/GenBank/DDBJ databases">
        <title>Complete genome sequence of Crassaminicella sp. 143-21, isolated from a deep-sea hydrothermal vent.</title>
        <authorList>
            <person name="Li X."/>
        </authorList>
    </citation>
    <scope>NUCLEOTIDE SEQUENCE</scope>
    <source>
        <strain evidence="3">143-21</strain>
    </source>
</reference>
<proteinExistence type="predicted"/>
<keyword evidence="1" id="KW-1133">Transmembrane helix</keyword>
<gene>
    <name evidence="3" type="ORF">KVH43_11245</name>
</gene>
<organism evidence="3 4">
    <name type="scientific">Crassaminicella indica</name>
    <dbReference type="NCBI Taxonomy" id="2855394"/>
    <lineage>
        <taxon>Bacteria</taxon>
        <taxon>Bacillati</taxon>
        <taxon>Bacillota</taxon>
        <taxon>Clostridia</taxon>
        <taxon>Eubacteriales</taxon>
        <taxon>Clostridiaceae</taxon>
        <taxon>Crassaminicella</taxon>
    </lineage>
</organism>
<accession>A0ABX8RA55</accession>
<evidence type="ECO:0000313" key="4">
    <source>
        <dbReference type="Proteomes" id="UP000886818"/>
    </source>
</evidence>
<feature type="transmembrane region" description="Helical" evidence="1">
    <location>
        <begin position="7"/>
        <end position="26"/>
    </location>
</feature>
<dbReference type="SMART" id="SM00909">
    <property type="entry name" value="Germane"/>
    <property type="match status" value="1"/>
</dbReference>
<protein>
    <submittedName>
        <fullName evidence="3">GerMN domain-containing protein</fullName>
    </submittedName>
</protein>
<evidence type="ECO:0000313" key="3">
    <source>
        <dbReference type="EMBL" id="QXM05922.1"/>
    </source>
</evidence>
<dbReference type="RefSeq" id="WP_218282619.1">
    <property type="nucleotide sequence ID" value="NZ_CP078093.1"/>
</dbReference>
<keyword evidence="1" id="KW-0472">Membrane</keyword>
<keyword evidence="4" id="KW-1185">Reference proteome</keyword>
<dbReference type="Pfam" id="PF10646">
    <property type="entry name" value="Germane"/>
    <property type="match status" value="1"/>
</dbReference>
<sequence>MRIFYKVLIIFFIMITLGYAFLNMSYENHFNKNQIPIPPVLDKKRYVLKLYFGNVQNDGLIAEKRVIISSEQIEEELILEELIKGPRNKMLNALIPKKTKIISVNTVAGTCYINFSKEILDDTWEKINNEMMIWSIVNSITELDYIHAVQILVEGNKEVFEPIYSVNNFFVRNEKFIEKAENIPINIFNQFLNCLINENYQKGYEMLDAKSKEKYDFVKFKLMIGSYAKEMKNYEMNMYQTQKYEGNVVLVINFRKRGGNISNLKEEMIEKWKLVYEDGTWKIVLN</sequence>
<keyword evidence="1" id="KW-0812">Transmembrane</keyword>
<dbReference type="EMBL" id="CP078093">
    <property type="protein sequence ID" value="QXM05922.1"/>
    <property type="molecule type" value="Genomic_DNA"/>
</dbReference>
<evidence type="ECO:0000256" key="1">
    <source>
        <dbReference type="SAM" id="Phobius"/>
    </source>
</evidence>
<evidence type="ECO:0000259" key="2">
    <source>
        <dbReference type="SMART" id="SM00909"/>
    </source>
</evidence>
<dbReference type="InterPro" id="IPR019606">
    <property type="entry name" value="GerMN"/>
</dbReference>
<dbReference type="Proteomes" id="UP000886818">
    <property type="component" value="Chromosome"/>
</dbReference>
<name>A0ABX8RA55_9CLOT</name>
<feature type="domain" description="GerMN" evidence="2">
    <location>
        <begin position="75"/>
        <end position="162"/>
    </location>
</feature>